<dbReference type="GO" id="GO:0016787">
    <property type="term" value="F:hydrolase activity"/>
    <property type="evidence" value="ECO:0007669"/>
    <property type="project" value="UniProtKB-KW"/>
</dbReference>
<feature type="chain" id="PRO_5031078341" evidence="1">
    <location>
        <begin position="23"/>
        <end position="729"/>
    </location>
</feature>
<evidence type="ECO:0000256" key="1">
    <source>
        <dbReference type="SAM" id="SignalP"/>
    </source>
</evidence>
<evidence type="ECO:0000313" key="3">
    <source>
        <dbReference type="Proteomes" id="UP000470213"/>
    </source>
</evidence>
<protein>
    <submittedName>
        <fullName evidence="2">Serine hydrolase</fullName>
    </submittedName>
</protein>
<dbReference type="Proteomes" id="UP000470213">
    <property type="component" value="Unassembled WGS sequence"/>
</dbReference>
<dbReference type="EMBL" id="JAAAWN010000010">
    <property type="protein sequence ID" value="NDV91347.1"/>
    <property type="molecule type" value="Genomic_DNA"/>
</dbReference>
<comment type="caution">
    <text evidence="2">The sequence shown here is derived from an EMBL/GenBank/DDBJ whole genome shotgun (WGS) entry which is preliminary data.</text>
</comment>
<organism evidence="2 3">
    <name type="scientific">Alteromonas profundi</name>
    <dbReference type="NCBI Taxonomy" id="2696062"/>
    <lineage>
        <taxon>Bacteria</taxon>
        <taxon>Pseudomonadati</taxon>
        <taxon>Pseudomonadota</taxon>
        <taxon>Gammaproteobacteria</taxon>
        <taxon>Alteromonadales</taxon>
        <taxon>Alteromonadaceae</taxon>
        <taxon>Alteromonas/Salinimonas group</taxon>
        <taxon>Alteromonas</taxon>
    </lineage>
</organism>
<proteinExistence type="predicted"/>
<keyword evidence="3" id="KW-1185">Reference proteome</keyword>
<keyword evidence="2" id="KW-0378">Hydrolase</keyword>
<feature type="signal peptide" evidence="1">
    <location>
        <begin position="1"/>
        <end position="22"/>
    </location>
</feature>
<dbReference type="AlphaFoldDB" id="A0A7X5LL39"/>
<accession>A0A7X5LL39</accession>
<gene>
    <name evidence="2" type="ORF">GTH32_09165</name>
</gene>
<dbReference type="Gene3D" id="3.40.710.10">
    <property type="entry name" value="DD-peptidase/beta-lactamase superfamily"/>
    <property type="match status" value="1"/>
</dbReference>
<name>A0A7X5LL39_9ALTE</name>
<keyword evidence="1" id="KW-0732">Signal</keyword>
<reference evidence="2 3" key="1">
    <citation type="submission" date="2020-01" db="EMBL/GenBank/DDBJ databases">
        <authorList>
            <person name="Chen J."/>
            <person name="Zhu S."/>
            <person name="Yang J."/>
        </authorList>
    </citation>
    <scope>NUCLEOTIDE SEQUENCE [LARGE SCALE GENOMIC DNA]</scope>
    <source>
        <strain evidence="2 3">345S023</strain>
    </source>
</reference>
<dbReference type="RefSeq" id="WP_163084971.1">
    <property type="nucleotide sequence ID" value="NZ_JAAAWN010000010.1"/>
</dbReference>
<sequence length="729" mass="79713">MRFRLFFLFLLNSCFTAVMPLADTIYANNFQSASASYSEWTADGNGNDAINLYQGNYSLRHDGLRTLTVKTSTQNYESVSLSADVAGLYLVSGDACYAEYSTDNGGSWQQIASVVNGQDNGALITGTVNAGLDDISALLIRFRAYTLYGNYCYGDNVLLTGAASTNPACDFDCFEGTGNVNRTNLTLSELFDSQPISLLDYSHYGVPIGASNPTNVFEGNLSLTITPGTLIEQGTNLASAYTNPNSLPAFNFSFVQHGTHIIPTERQIVNTGHSAWEWALLPGKVWDEASDNGYSRVALPFALQEINANCTHNGVMTFLFKNDGSVSNVAYQIAQETCTYFKFNLHGKVSASYTPASVNERDTIVANYESEYANRLPVKPLSSLSADFPTSSVLTANIGSDQSSADMTAYGVLYQGTHYRGSCQTRYGDYPFCEVMALPSYSTAKTIVAGLGTMRVEQKYAGSQQNLSVSDWVDECGATQWQDVTLLNALDMATGNYDSAVDSVDEGAQKTLDDFFLVSSHADKINHSCSYPRKASPATQFVYHTSDTYIVSRMLQQYYAHQEGSIRDYYSDLLVEDIFKPLNLNPLIYESKRTYSTQSQVWGGYGLTLTGDDFAKLGRFVGQSDGQLNGQSLLDNTLLREALQQTSAGGLSSGVGSRYQHSVWAYDLSASSQANCTTPTWLPYMSGFGGIGVVMMPNNMVYYYVSDNSEYGFIKTIKELEKISPICGL</sequence>
<dbReference type="SUPFAM" id="SSF56601">
    <property type="entry name" value="beta-lactamase/transpeptidase-like"/>
    <property type="match status" value="1"/>
</dbReference>
<dbReference type="InterPro" id="IPR012338">
    <property type="entry name" value="Beta-lactam/transpept-like"/>
</dbReference>
<evidence type="ECO:0000313" key="2">
    <source>
        <dbReference type="EMBL" id="NDV91347.1"/>
    </source>
</evidence>